<dbReference type="OrthoDB" id="2600165at2"/>
<feature type="transmembrane region" description="Helical" evidence="4">
    <location>
        <begin position="7"/>
        <end position="27"/>
    </location>
</feature>
<evidence type="ECO:0000256" key="4">
    <source>
        <dbReference type="SAM" id="Phobius"/>
    </source>
</evidence>
<keyword evidence="3" id="KW-0804">Transcription</keyword>
<dbReference type="InterPro" id="IPR009057">
    <property type="entry name" value="Homeodomain-like_sf"/>
</dbReference>
<dbReference type="Proteomes" id="UP000184532">
    <property type="component" value="Unassembled WGS sequence"/>
</dbReference>
<feature type="domain" description="HTH araC/xylS-type" evidence="5">
    <location>
        <begin position="268"/>
        <end position="369"/>
    </location>
</feature>
<name>A0A1M5Q5L1_9FLAO</name>
<gene>
    <name evidence="6" type="ORF">SAMN04488116_3504</name>
</gene>
<reference evidence="7" key="1">
    <citation type="submission" date="2016-11" db="EMBL/GenBank/DDBJ databases">
        <authorList>
            <person name="Varghese N."/>
            <person name="Submissions S."/>
        </authorList>
    </citation>
    <scope>NUCLEOTIDE SEQUENCE [LARGE SCALE GENOMIC DNA]</scope>
    <source>
        <strain evidence="7">DSM 22638</strain>
    </source>
</reference>
<dbReference type="RefSeq" id="WP_073182034.1">
    <property type="nucleotide sequence ID" value="NZ_FQWL01000011.1"/>
</dbReference>
<keyword evidence="4" id="KW-0812">Transmembrane</keyword>
<dbReference type="PANTHER" id="PTHR43280:SF29">
    <property type="entry name" value="ARAC-FAMILY TRANSCRIPTIONAL REGULATOR"/>
    <property type="match status" value="1"/>
</dbReference>
<dbReference type="PROSITE" id="PS00041">
    <property type="entry name" value="HTH_ARAC_FAMILY_1"/>
    <property type="match status" value="1"/>
</dbReference>
<evidence type="ECO:0000256" key="1">
    <source>
        <dbReference type="ARBA" id="ARBA00023015"/>
    </source>
</evidence>
<dbReference type="GO" id="GO:0003700">
    <property type="term" value="F:DNA-binding transcription factor activity"/>
    <property type="evidence" value="ECO:0007669"/>
    <property type="project" value="InterPro"/>
</dbReference>
<dbReference type="InterPro" id="IPR018062">
    <property type="entry name" value="HTH_AraC-typ_CS"/>
</dbReference>
<dbReference type="PANTHER" id="PTHR43280">
    <property type="entry name" value="ARAC-FAMILY TRANSCRIPTIONAL REGULATOR"/>
    <property type="match status" value="1"/>
</dbReference>
<dbReference type="STRING" id="570519.SAMN04488116_3504"/>
<keyword evidence="7" id="KW-1185">Reference proteome</keyword>
<dbReference type="EMBL" id="FQWL01000011">
    <property type="protein sequence ID" value="SHH09101.1"/>
    <property type="molecule type" value="Genomic_DNA"/>
</dbReference>
<sequence>MLFDWKCVLLLLGAGNCIIIGLILLFGNTSHVSKFLGLLTTFFGFHFAEYGVFGSEKSFDILASIFAYRYPFRLLMGPLILLFAQRALNHRKKNLLNSLNFIAPALSLVFLFPFFRLDVSEKSLILRNFRPFTGDYYSMLFSILWILSLVSLFVYSLISLKKIGEYNKQNLNRSIAENEFVLLISKQVLVLCILVLGGYIICLFLRFTGIFHSSPLYYVLSIILTGHLVFCSAKVVAASVLSKTSFLLSKKGKINSPNNRAFERLAEKNIKMYLLEKECYLNSNYSIDHLAIELEINRATLSAYINNTYGTSFPNLINLLRIEHSKTLLWTTDLKILAVALDSGFSNKTNFHRVFKSQVGTTPNKFRLRKDKFK</sequence>
<dbReference type="AlphaFoldDB" id="A0A1M5Q5L1"/>
<accession>A0A1M5Q5L1</accession>
<feature type="transmembrane region" description="Helical" evidence="4">
    <location>
        <begin position="136"/>
        <end position="158"/>
    </location>
</feature>
<feature type="transmembrane region" description="Helical" evidence="4">
    <location>
        <begin position="217"/>
        <end position="241"/>
    </location>
</feature>
<dbReference type="Pfam" id="PF12833">
    <property type="entry name" value="HTH_18"/>
    <property type="match status" value="1"/>
</dbReference>
<evidence type="ECO:0000259" key="5">
    <source>
        <dbReference type="PROSITE" id="PS01124"/>
    </source>
</evidence>
<feature type="transmembrane region" description="Helical" evidence="4">
    <location>
        <begin position="61"/>
        <end position="83"/>
    </location>
</feature>
<evidence type="ECO:0000313" key="6">
    <source>
        <dbReference type="EMBL" id="SHH09101.1"/>
    </source>
</evidence>
<dbReference type="GO" id="GO:0043565">
    <property type="term" value="F:sequence-specific DNA binding"/>
    <property type="evidence" value="ECO:0007669"/>
    <property type="project" value="InterPro"/>
</dbReference>
<dbReference type="InterPro" id="IPR018060">
    <property type="entry name" value="HTH_AraC"/>
</dbReference>
<dbReference type="Gene3D" id="1.10.10.60">
    <property type="entry name" value="Homeodomain-like"/>
    <property type="match status" value="1"/>
</dbReference>
<dbReference type="PROSITE" id="PS01124">
    <property type="entry name" value="HTH_ARAC_FAMILY_2"/>
    <property type="match status" value="1"/>
</dbReference>
<keyword evidence="4" id="KW-0472">Membrane</keyword>
<organism evidence="6 7">
    <name type="scientific">Flagellimonas flava</name>
    <dbReference type="NCBI Taxonomy" id="570519"/>
    <lineage>
        <taxon>Bacteria</taxon>
        <taxon>Pseudomonadati</taxon>
        <taxon>Bacteroidota</taxon>
        <taxon>Flavobacteriia</taxon>
        <taxon>Flavobacteriales</taxon>
        <taxon>Flavobacteriaceae</taxon>
        <taxon>Flagellimonas</taxon>
    </lineage>
</organism>
<evidence type="ECO:0000256" key="3">
    <source>
        <dbReference type="ARBA" id="ARBA00023163"/>
    </source>
</evidence>
<feature type="transmembrane region" description="Helical" evidence="4">
    <location>
        <begin position="95"/>
        <end position="116"/>
    </location>
</feature>
<feature type="transmembrane region" description="Helical" evidence="4">
    <location>
        <begin position="188"/>
        <end position="211"/>
    </location>
</feature>
<protein>
    <submittedName>
        <fullName evidence="6">AraC-type DNA-binding protein</fullName>
    </submittedName>
</protein>
<dbReference type="SMART" id="SM00342">
    <property type="entry name" value="HTH_ARAC"/>
    <property type="match status" value="1"/>
</dbReference>
<evidence type="ECO:0000256" key="2">
    <source>
        <dbReference type="ARBA" id="ARBA00023125"/>
    </source>
</evidence>
<proteinExistence type="predicted"/>
<keyword evidence="4" id="KW-1133">Transmembrane helix</keyword>
<keyword evidence="1" id="KW-0805">Transcription regulation</keyword>
<keyword evidence="2 6" id="KW-0238">DNA-binding</keyword>
<evidence type="ECO:0000313" key="7">
    <source>
        <dbReference type="Proteomes" id="UP000184532"/>
    </source>
</evidence>
<dbReference type="SUPFAM" id="SSF46689">
    <property type="entry name" value="Homeodomain-like"/>
    <property type="match status" value="1"/>
</dbReference>